<sequence length="156" mass="16477">MMSSLDQLYQQVILDHARARHGAGPVEDVEASSHQVNPTCGDEVTLGVSLDDQGKVARLVWDGDGCSISQASLSMLTDLVAGASLDEVRAGYAAMEKMMHSRNQGVGEDVLDLLGDAAALESTSQFANRVKCALLGWYALRDAVAKLGTDIAGEQA</sequence>
<dbReference type="EMBL" id="JACHMK010000001">
    <property type="protein sequence ID" value="MBB6334588.1"/>
    <property type="molecule type" value="Genomic_DNA"/>
</dbReference>
<accession>A0A923E254</accession>
<dbReference type="AlphaFoldDB" id="A0A923E254"/>
<dbReference type="InterPro" id="IPR002871">
    <property type="entry name" value="NIF_FeS_clus_asmbl_NifU_N"/>
</dbReference>
<dbReference type="PANTHER" id="PTHR10093">
    <property type="entry name" value="IRON-SULFUR CLUSTER ASSEMBLY ENZYME NIFU HOMOLOG"/>
    <property type="match status" value="1"/>
</dbReference>
<dbReference type="NCBIfam" id="TIGR01994">
    <property type="entry name" value="SUF_scaf_2"/>
    <property type="match status" value="1"/>
</dbReference>
<evidence type="ECO:0000313" key="3">
    <source>
        <dbReference type="Proteomes" id="UP000617426"/>
    </source>
</evidence>
<dbReference type="GO" id="GO:0051536">
    <property type="term" value="F:iron-sulfur cluster binding"/>
    <property type="evidence" value="ECO:0007669"/>
    <property type="project" value="InterPro"/>
</dbReference>
<dbReference type="Proteomes" id="UP000617426">
    <property type="component" value="Unassembled WGS sequence"/>
</dbReference>
<evidence type="ECO:0000259" key="1">
    <source>
        <dbReference type="Pfam" id="PF01592"/>
    </source>
</evidence>
<dbReference type="GO" id="GO:0016226">
    <property type="term" value="P:iron-sulfur cluster assembly"/>
    <property type="evidence" value="ECO:0007669"/>
    <property type="project" value="InterPro"/>
</dbReference>
<dbReference type="CDD" id="cd06664">
    <property type="entry name" value="IscU_like"/>
    <property type="match status" value="1"/>
</dbReference>
<evidence type="ECO:0000313" key="2">
    <source>
        <dbReference type="EMBL" id="MBB6334588.1"/>
    </source>
</evidence>
<feature type="domain" description="NIF system FeS cluster assembly NifU N-terminal" evidence="1">
    <location>
        <begin position="9"/>
        <end position="132"/>
    </location>
</feature>
<reference evidence="2" key="1">
    <citation type="submission" date="2020-08" db="EMBL/GenBank/DDBJ databases">
        <title>Sequencing the genomes of 1000 actinobacteria strains.</title>
        <authorList>
            <person name="Klenk H.-P."/>
        </authorList>
    </citation>
    <scope>NUCLEOTIDE SEQUENCE</scope>
    <source>
        <strain evidence="2">DSM 10695</strain>
    </source>
</reference>
<dbReference type="Pfam" id="PF01592">
    <property type="entry name" value="NifU_N"/>
    <property type="match status" value="1"/>
</dbReference>
<dbReference type="Gene3D" id="3.90.1010.10">
    <property type="match status" value="1"/>
</dbReference>
<comment type="caution">
    <text evidence="2">The sequence shown here is derived from an EMBL/GenBank/DDBJ whole genome shotgun (WGS) entry which is preliminary data.</text>
</comment>
<name>A0A923E254_9ACTO</name>
<protein>
    <submittedName>
        <fullName evidence="2">Nitrogen fixation NifU-like protein</fullName>
    </submittedName>
</protein>
<gene>
    <name evidence="2" type="ORF">HD592_001153</name>
</gene>
<organism evidence="2 3">
    <name type="scientific">Schaalia hyovaginalis</name>
    <dbReference type="NCBI Taxonomy" id="29316"/>
    <lineage>
        <taxon>Bacteria</taxon>
        <taxon>Bacillati</taxon>
        <taxon>Actinomycetota</taxon>
        <taxon>Actinomycetes</taxon>
        <taxon>Actinomycetales</taxon>
        <taxon>Actinomycetaceae</taxon>
        <taxon>Schaalia</taxon>
    </lineage>
</organism>
<dbReference type="SUPFAM" id="SSF82649">
    <property type="entry name" value="SufE/NifU"/>
    <property type="match status" value="1"/>
</dbReference>
<dbReference type="GO" id="GO:0005506">
    <property type="term" value="F:iron ion binding"/>
    <property type="evidence" value="ECO:0007669"/>
    <property type="project" value="InterPro"/>
</dbReference>
<keyword evidence="3" id="KW-1185">Reference proteome</keyword>
<proteinExistence type="predicted"/>